<feature type="binding site" evidence="2">
    <location>
        <begin position="205"/>
        <end position="208"/>
    </location>
    <ligand>
        <name>substrate</name>
    </ligand>
</feature>
<protein>
    <submittedName>
        <fullName evidence="4">Isoaspartyl peptidase</fullName>
    </submittedName>
</protein>
<keyword evidence="5" id="KW-1185">Reference proteome</keyword>
<dbReference type="InterPro" id="IPR029055">
    <property type="entry name" value="Ntn_hydrolases_N"/>
</dbReference>
<dbReference type="InterPro" id="IPR000246">
    <property type="entry name" value="Peptidase_T2"/>
</dbReference>
<evidence type="ECO:0000313" key="4">
    <source>
        <dbReference type="EMBL" id="REK68855.1"/>
    </source>
</evidence>
<dbReference type="CDD" id="cd04513">
    <property type="entry name" value="Glycosylasparaginase"/>
    <property type="match status" value="1"/>
</dbReference>
<dbReference type="PANTHER" id="PTHR10188">
    <property type="entry name" value="L-ASPARAGINASE"/>
    <property type="match status" value="1"/>
</dbReference>
<organism evidence="4 5">
    <name type="scientific">Aeromicrobium endophyticum</name>
    <dbReference type="NCBI Taxonomy" id="2292704"/>
    <lineage>
        <taxon>Bacteria</taxon>
        <taxon>Bacillati</taxon>
        <taxon>Actinomycetota</taxon>
        <taxon>Actinomycetes</taxon>
        <taxon>Propionibacteriales</taxon>
        <taxon>Nocardioidaceae</taxon>
        <taxon>Aeromicrobium</taxon>
    </lineage>
</organism>
<dbReference type="GO" id="GO:0016811">
    <property type="term" value="F:hydrolase activity, acting on carbon-nitrogen (but not peptide) bonds, in linear amides"/>
    <property type="evidence" value="ECO:0007669"/>
    <property type="project" value="UniProtKB-ARBA"/>
</dbReference>
<dbReference type="AlphaFoldDB" id="A0A371NYT8"/>
<evidence type="ECO:0000256" key="2">
    <source>
        <dbReference type="PIRSR" id="PIRSR600246-2"/>
    </source>
</evidence>
<proteinExistence type="predicted"/>
<comment type="caution">
    <text evidence="4">The sequence shown here is derived from an EMBL/GenBank/DDBJ whole genome shotgun (WGS) entry which is preliminary data.</text>
</comment>
<evidence type="ECO:0000256" key="1">
    <source>
        <dbReference type="PIRSR" id="PIRSR600246-1"/>
    </source>
</evidence>
<feature type="site" description="Cleavage; by autolysis" evidence="3">
    <location>
        <begin position="176"/>
        <end position="177"/>
    </location>
</feature>
<evidence type="ECO:0000313" key="5">
    <source>
        <dbReference type="Proteomes" id="UP000265581"/>
    </source>
</evidence>
<dbReference type="PANTHER" id="PTHR10188:SF6">
    <property type="entry name" value="N(4)-(BETA-N-ACETYLGLUCOSAMINYL)-L-ASPARAGINASE"/>
    <property type="match status" value="1"/>
</dbReference>
<dbReference type="Pfam" id="PF01112">
    <property type="entry name" value="Asparaginase_2"/>
    <property type="match status" value="1"/>
</dbReference>
<feature type="binding site" evidence="2">
    <location>
        <begin position="228"/>
        <end position="231"/>
    </location>
    <ligand>
        <name>substrate</name>
    </ligand>
</feature>
<dbReference type="Proteomes" id="UP000265581">
    <property type="component" value="Unassembled WGS sequence"/>
</dbReference>
<dbReference type="EMBL" id="QUBR01000003">
    <property type="protein sequence ID" value="REK68855.1"/>
    <property type="molecule type" value="Genomic_DNA"/>
</dbReference>
<dbReference type="GO" id="GO:0005737">
    <property type="term" value="C:cytoplasm"/>
    <property type="evidence" value="ECO:0007669"/>
    <property type="project" value="TreeGrafter"/>
</dbReference>
<gene>
    <name evidence="4" type="ORF">DX116_18500</name>
</gene>
<name>A0A371NYT8_9ACTN</name>
<reference evidence="4 5" key="1">
    <citation type="submission" date="2018-08" db="EMBL/GenBank/DDBJ databases">
        <title>Aeromicrobium sp. M2KJ-4, whole genome shotgun sequence.</title>
        <authorList>
            <person name="Tuo L."/>
        </authorList>
    </citation>
    <scope>NUCLEOTIDE SEQUENCE [LARGE SCALE GENOMIC DNA]</scope>
    <source>
        <strain evidence="4 5">M2KJ-4</strain>
    </source>
</reference>
<sequence length="321" mass="33592">MASPIMIGSERSDVGLPTGIEILRAGGTALDAVEAALRLCEDNLADHYIGTGGLPNALGEVELDASIMLGSSRAFGAVAALKNYPNPISVARAVMERLPQHALLAGEGAARFAADCGFQTADLLTEESRRIWHESLQFGDGSLEGENTAATEGDQAYRAAVLELVERLAPHEGPWGTINVIALDDHGEMCVGVSTSGYPWKYPGRVGDSALPGAGNYCDIRIAGAACTGRGELSMRAVGARTVVDLIRDGLEPSSACVEMLKDAASLPDTFRAELRVLALTPDGRHGAAASQAGSEYVVMTTADAEPRILPRTIAQDPADH</sequence>
<dbReference type="SUPFAM" id="SSF56235">
    <property type="entry name" value="N-terminal nucleophile aminohydrolases (Ntn hydrolases)"/>
    <property type="match status" value="1"/>
</dbReference>
<dbReference type="OrthoDB" id="9780217at2"/>
<accession>A0A371NYT8</accession>
<evidence type="ECO:0000256" key="3">
    <source>
        <dbReference type="PIRSR" id="PIRSR600246-3"/>
    </source>
</evidence>
<dbReference type="RefSeq" id="WP_119705778.1">
    <property type="nucleotide sequence ID" value="NZ_JBHSOI010000001.1"/>
</dbReference>
<feature type="active site" description="Nucleophile" evidence="1">
    <location>
        <position position="177"/>
    </location>
</feature>
<dbReference type="Gene3D" id="3.60.20.30">
    <property type="entry name" value="(Glycosyl)asparaginase"/>
    <property type="match status" value="1"/>
</dbReference>